<dbReference type="NCBIfam" id="TIGR00521">
    <property type="entry name" value="coaBC_dfp"/>
    <property type="match status" value="1"/>
</dbReference>
<accession>X1Q9A9</accession>
<evidence type="ECO:0000259" key="1">
    <source>
        <dbReference type="Pfam" id="PF02441"/>
    </source>
</evidence>
<evidence type="ECO:0000313" key="2">
    <source>
        <dbReference type="EMBL" id="GAI65042.1"/>
    </source>
</evidence>
<dbReference type="GO" id="GO:0004633">
    <property type="term" value="F:phosphopantothenoylcysteine decarboxylase activity"/>
    <property type="evidence" value="ECO:0007669"/>
    <property type="project" value="InterPro"/>
</dbReference>
<dbReference type="GO" id="GO:0015937">
    <property type="term" value="P:coenzyme A biosynthetic process"/>
    <property type="evidence" value="ECO:0007669"/>
    <property type="project" value="InterPro"/>
</dbReference>
<dbReference type="AlphaFoldDB" id="X1Q9A9"/>
<dbReference type="InterPro" id="IPR036551">
    <property type="entry name" value="Flavin_trans-like"/>
</dbReference>
<gene>
    <name evidence="2" type="ORF">S12H4_05634</name>
</gene>
<dbReference type="GO" id="GO:0071513">
    <property type="term" value="C:phosphopantothenoylcysteine decarboxylase complex"/>
    <property type="evidence" value="ECO:0007669"/>
    <property type="project" value="TreeGrafter"/>
</dbReference>
<feature type="domain" description="Flavoprotein" evidence="1">
    <location>
        <begin position="6"/>
        <end position="177"/>
    </location>
</feature>
<organism evidence="2">
    <name type="scientific">marine sediment metagenome</name>
    <dbReference type="NCBI Taxonomy" id="412755"/>
    <lineage>
        <taxon>unclassified sequences</taxon>
        <taxon>metagenomes</taxon>
        <taxon>ecological metagenomes</taxon>
    </lineage>
</organism>
<reference evidence="2" key="1">
    <citation type="journal article" date="2014" name="Front. Microbiol.">
        <title>High frequency of phylogenetically diverse reductive dehalogenase-homologous genes in deep subseafloor sedimentary metagenomes.</title>
        <authorList>
            <person name="Kawai M."/>
            <person name="Futagami T."/>
            <person name="Toyoda A."/>
            <person name="Takaki Y."/>
            <person name="Nishi S."/>
            <person name="Hori S."/>
            <person name="Arai W."/>
            <person name="Tsubouchi T."/>
            <person name="Morono Y."/>
            <person name="Uchiyama I."/>
            <person name="Ito T."/>
            <person name="Fujiyama A."/>
            <person name="Inagaki F."/>
            <person name="Takami H."/>
        </authorList>
    </citation>
    <scope>NUCLEOTIDE SEQUENCE</scope>
    <source>
        <strain evidence="2">Expedition CK06-06</strain>
    </source>
</reference>
<dbReference type="PANTHER" id="PTHR14359:SF6">
    <property type="entry name" value="PHOSPHOPANTOTHENOYLCYSTEINE DECARBOXYLASE"/>
    <property type="match status" value="1"/>
</dbReference>
<dbReference type="GO" id="GO:0004632">
    <property type="term" value="F:phosphopantothenate--cysteine ligase activity"/>
    <property type="evidence" value="ECO:0007669"/>
    <property type="project" value="InterPro"/>
</dbReference>
<dbReference type="Gene3D" id="3.40.50.1950">
    <property type="entry name" value="Flavin prenyltransferase-like"/>
    <property type="match status" value="1"/>
</dbReference>
<protein>
    <recommendedName>
        <fullName evidence="1">Flavoprotein domain-containing protein</fullName>
    </recommendedName>
</protein>
<dbReference type="SUPFAM" id="SSF52507">
    <property type="entry name" value="Homo-oligomeric flavin-containing Cys decarboxylases, HFCD"/>
    <property type="match status" value="1"/>
</dbReference>
<name>X1Q9A9_9ZZZZ</name>
<dbReference type="GO" id="GO:0015941">
    <property type="term" value="P:pantothenate catabolic process"/>
    <property type="evidence" value="ECO:0007669"/>
    <property type="project" value="InterPro"/>
</dbReference>
<dbReference type="InterPro" id="IPR005252">
    <property type="entry name" value="CoaBC"/>
</dbReference>
<sequence length="198" mass="21187">MLEGLNILLCVSGGIAAYKAVDLASKLTAAGAVVNTVMTENACRFVGPKSFEAVTGSAVFTSLWSKSEEYKISHINLVDWADVVVVAPATANIIGKIANGICDDLLSTTLCVCWAKPTLLAPAMNSNMWNNPAVQHNVKMVKEMGFELIGPEDGRLACGTEGIGRMSEPEDILAAIEKMASEIKSNKKINRGERRETN</sequence>
<comment type="caution">
    <text evidence="2">The sequence shown here is derived from an EMBL/GenBank/DDBJ whole genome shotgun (WGS) entry which is preliminary data.</text>
</comment>
<dbReference type="PANTHER" id="PTHR14359">
    <property type="entry name" value="HOMO-OLIGOMERIC FLAVIN CONTAINING CYS DECARBOXYLASE FAMILY"/>
    <property type="match status" value="1"/>
</dbReference>
<dbReference type="InterPro" id="IPR003382">
    <property type="entry name" value="Flavoprotein"/>
</dbReference>
<dbReference type="GO" id="GO:0010181">
    <property type="term" value="F:FMN binding"/>
    <property type="evidence" value="ECO:0007669"/>
    <property type="project" value="InterPro"/>
</dbReference>
<dbReference type="EMBL" id="BARW01001885">
    <property type="protein sequence ID" value="GAI65042.1"/>
    <property type="molecule type" value="Genomic_DNA"/>
</dbReference>
<proteinExistence type="predicted"/>
<dbReference type="Pfam" id="PF02441">
    <property type="entry name" value="Flavoprotein"/>
    <property type="match status" value="1"/>
</dbReference>